<dbReference type="RefSeq" id="WP_309795619.1">
    <property type="nucleotide sequence ID" value="NZ_JAVDPW010000005.1"/>
</dbReference>
<proteinExistence type="predicted"/>
<dbReference type="Proteomes" id="UP001262410">
    <property type="component" value="Unassembled WGS sequence"/>
</dbReference>
<dbReference type="InterPro" id="IPR045584">
    <property type="entry name" value="Pilin-like"/>
</dbReference>
<name>A0ABU1JRC4_9PROT</name>
<dbReference type="NCBIfam" id="TIGR02532">
    <property type="entry name" value="IV_pilin_GFxxxE"/>
    <property type="match status" value="1"/>
</dbReference>
<sequence length="145" mass="15173">MSQARRENGFTLVEVLVALAVLGGIAATALVLLVSGRDRDARATAQLRAGLAAEAILERVGLDLPLAPRSVSGRLGDGSAWSLSIAPYREDGLPDVAGQPSLFSVIVRVMSRRGPPVQLATLRAAGLPPSRPDQARMPVSPSLRC</sequence>
<dbReference type="InterPro" id="IPR012902">
    <property type="entry name" value="N_methyl_site"/>
</dbReference>
<feature type="region of interest" description="Disordered" evidence="1">
    <location>
        <begin position="126"/>
        <end position="145"/>
    </location>
</feature>
<keyword evidence="2" id="KW-0472">Membrane</keyword>
<comment type="caution">
    <text evidence="3">The sequence shown here is derived from an EMBL/GenBank/DDBJ whole genome shotgun (WGS) entry which is preliminary data.</text>
</comment>
<organism evidence="3 4">
    <name type="scientific">Inquilinus ginsengisoli</name>
    <dbReference type="NCBI Taxonomy" id="363840"/>
    <lineage>
        <taxon>Bacteria</taxon>
        <taxon>Pseudomonadati</taxon>
        <taxon>Pseudomonadota</taxon>
        <taxon>Alphaproteobacteria</taxon>
        <taxon>Rhodospirillales</taxon>
        <taxon>Rhodospirillaceae</taxon>
        <taxon>Inquilinus</taxon>
    </lineage>
</organism>
<accession>A0ABU1JRC4</accession>
<evidence type="ECO:0000313" key="3">
    <source>
        <dbReference type="EMBL" id="MDR6290858.1"/>
    </source>
</evidence>
<protein>
    <submittedName>
        <fullName evidence="3">Prepilin-type N-terminal cleavage/methylation domain-containing protein</fullName>
    </submittedName>
</protein>
<keyword evidence="2" id="KW-0812">Transmembrane</keyword>
<evidence type="ECO:0000313" key="4">
    <source>
        <dbReference type="Proteomes" id="UP001262410"/>
    </source>
</evidence>
<dbReference type="SUPFAM" id="SSF54523">
    <property type="entry name" value="Pili subunits"/>
    <property type="match status" value="1"/>
</dbReference>
<dbReference type="EMBL" id="JAVDPW010000005">
    <property type="protein sequence ID" value="MDR6290858.1"/>
    <property type="molecule type" value="Genomic_DNA"/>
</dbReference>
<reference evidence="3 4" key="1">
    <citation type="submission" date="2023-07" db="EMBL/GenBank/DDBJ databases">
        <title>Sorghum-associated microbial communities from plants grown in Nebraska, USA.</title>
        <authorList>
            <person name="Schachtman D."/>
        </authorList>
    </citation>
    <scope>NUCLEOTIDE SEQUENCE [LARGE SCALE GENOMIC DNA]</scope>
    <source>
        <strain evidence="3 4">584</strain>
    </source>
</reference>
<evidence type="ECO:0000256" key="2">
    <source>
        <dbReference type="SAM" id="Phobius"/>
    </source>
</evidence>
<keyword evidence="2" id="KW-1133">Transmembrane helix</keyword>
<evidence type="ECO:0000256" key="1">
    <source>
        <dbReference type="SAM" id="MobiDB-lite"/>
    </source>
</evidence>
<dbReference type="Pfam" id="PF07963">
    <property type="entry name" value="N_methyl"/>
    <property type="match status" value="1"/>
</dbReference>
<feature type="transmembrane region" description="Helical" evidence="2">
    <location>
        <begin position="12"/>
        <end position="34"/>
    </location>
</feature>
<keyword evidence="4" id="KW-1185">Reference proteome</keyword>
<gene>
    <name evidence="3" type="ORF">E9232_003384</name>
</gene>